<evidence type="ECO:0000313" key="1">
    <source>
        <dbReference type="EMBL" id="KHN85117.1"/>
    </source>
</evidence>
<dbReference type="InterPro" id="IPR050585">
    <property type="entry name" value="Xaa-Pro_dipeptidyl-ppase/CocE"/>
</dbReference>
<sequence>MATVSDYGSWESAIDADIITSGNCKVICELQANDESVFWIEQLFPDGRRCIFESKDGGSPIQWTPPDISVRNAVHEYGGGSFFVADRYLLFVTTNGVYRQRSPGSEPEIIFEDGPSRRFADLFFHKVSSCHHFSSLFSHS</sequence>
<dbReference type="EMBL" id="JPKZ01000860">
    <property type="protein sequence ID" value="KHN85117.1"/>
    <property type="molecule type" value="Genomic_DNA"/>
</dbReference>
<dbReference type="Proteomes" id="UP000031036">
    <property type="component" value="Unassembled WGS sequence"/>
</dbReference>
<comment type="caution">
    <text evidence="1">The sequence shown here is derived from an EMBL/GenBank/DDBJ whole genome shotgun (WGS) entry which is preliminary data.</text>
</comment>
<gene>
    <name evidence="1" type="ORF">Tcan_08033</name>
</gene>
<dbReference type="PANTHER" id="PTHR43056">
    <property type="entry name" value="PEPTIDASE S9 PROLYL OLIGOPEPTIDASE"/>
    <property type="match status" value="1"/>
</dbReference>
<dbReference type="STRING" id="6265.A0A0B2VUT4"/>
<dbReference type="PANTHER" id="PTHR43056:SF5">
    <property type="entry name" value="PEPTIDASE S9 PROLYL OLIGOPEPTIDASE CATALYTIC DOMAIN-CONTAINING PROTEIN"/>
    <property type="match status" value="1"/>
</dbReference>
<dbReference type="OrthoDB" id="416344at2759"/>
<name>A0A0B2VUT4_TOXCA</name>
<keyword evidence="2" id="KW-1185">Reference proteome</keyword>
<accession>A0A0B2VUT4</accession>
<reference evidence="1 2" key="1">
    <citation type="submission" date="2014-11" db="EMBL/GenBank/DDBJ databases">
        <title>Genetic blueprint of the zoonotic pathogen Toxocara canis.</title>
        <authorList>
            <person name="Zhu X.-Q."/>
            <person name="Korhonen P.K."/>
            <person name="Cai H."/>
            <person name="Young N.D."/>
            <person name="Nejsum P."/>
            <person name="von Samson-Himmelstjerna G."/>
            <person name="Boag P.R."/>
            <person name="Tan P."/>
            <person name="Li Q."/>
            <person name="Min J."/>
            <person name="Yang Y."/>
            <person name="Wang X."/>
            <person name="Fang X."/>
            <person name="Hall R.S."/>
            <person name="Hofmann A."/>
            <person name="Sternberg P.W."/>
            <person name="Jex A.R."/>
            <person name="Gasser R.B."/>
        </authorList>
    </citation>
    <scope>NUCLEOTIDE SEQUENCE [LARGE SCALE GENOMIC DNA]</scope>
    <source>
        <strain evidence="1">PN_DK_2014</strain>
    </source>
</reference>
<dbReference type="AlphaFoldDB" id="A0A0B2VUT4"/>
<proteinExistence type="predicted"/>
<protein>
    <submittedName>
        <fullName evidence="1">Uncharacterized protein</fullName>
    </submittedName>
</protein>
<organism evidence="1 2">
    <name type="scientific">Toxocara canis</name>
    <name type="common">Canine roundworm</name>
    <dbReference type="NCBI Taxonomy" id="6265"/>
    <lineage>
        <taxon>Eukaryota</taxon>
        <taxon>Metazoa</taxon>
        <taxon>Ecdysozoa</taxon>
        <taxon>Nematoda</taxon>
        <taxon>Chromadorea</taxon>
        <taxon>Rhabditida</taxon>
        <taxon>Spirurina</taxon>
        <taxon>Ascaridomorpha</taxon>
        <taxon>Ascaridoidea</taxon>
        <taxon>Toxocaridae</taxon>
        <taxon>Toxocara</taxon>
    </lineage>
</organism>
<evidence type="ECO:0000313" key="2">
    <source>
        <dbReference type="Proteomes" id="UP000031036"/>
    </source>
</evidence>